<dbReference type="Proteomes" id="UP001341259">
    <property type="component" value="Chromosome"/>
</dbReference>
<keyword evidence="2" id="KW-0812">Transmembrane</keyword>
<gene>
    <name evidence="3" type="ORF">OHB29_22370</name>
</gene>
<dbReference type="EMBL" id="CP107906">
    <property type="protein sequence ID" value="WUG95557.1"/>
    <property type="molecule type" value="Genomic_DNA"/>
</dbReference>
<protein>
    <recommendedName>
        <fullName evidence="5">Integral-membrane protein</fullName>
    </recommendedName>
</protein>
<evidence type="ECO:0000256" key="2">
    <source>
        <dbReference type="SAM" id="Phobius"/>
    </source>
</evidence>
<feature type="transmembrane region" description="Helical" evidence="2">
    <location>
        <begin position="142"/>
        <end position="163"/>
    </location>
</feature>
<feature type="transmembrane region" description="Helical" evidence="2">
    <location>
        <begin position="52"/>
        <end position="70"/>
    </location>
</feature>
<feature type="transmembrane region" description="Helical" evidence="2">
    <location>
        <begin position="27"/>
        <end position="45"/>
    </location>
</feature>
<dbReference type="RefSeq" id="WP_328340991.1">
    <property type="nucleotide sequence ID" value="NZ_CP107906.1"/>
</dbReference>
<name>A0ABZ1NVA0_STRVL</name>
<sequence length="250" mass="25877">MRAGVFTAVCVVTTALGHALMSGDLLPWWALSLAFGAAGAGSWWLTGREHAAVPVVGATVVAQGLLHLMFSLAHQLVHASVAEVARAGHGVAFSHSGVAMRMDHSGMAMHRHHSGSSGAVRPSDAMGLSSAGSPLEPVVPHASSAGMLLAHLLAAVVCGLWLWRGEAAAHRIGRALTAALFAPLRRVCRGFLRTSLEGRAPSGRTAAGDTGFPRPASASLRHSVVRRGPPASRAAVLRRRPPDPPLALLT</sequence>
<accession>A0ABZ1NVA0</accession>
<feature type="region of interest" description="Disordered" evidence="1">
    <location>
        <begin position="229"/>
        <end position="250"/>
    </location>
</feature>
<keyword evidence="4" id="KW-1185">Reference proteome</keyword>
<evidence type="ECO:0000313" key="4">
    <source>
        <dbReference type="Proteomes" id="UP001341259"/>
    </source>
</evidence>
<proteinExistence type="predicted"/>
<keyword evidence="2" id="KW-0472">Membrane</keyword>
<evidence type="ECO:0008006" key="5">
    <source>
        <dbReference type="Google" id="ProtNLM"/>
    </source>
</evidence>
<organism evidence="3 4">
    <name type="scientific">Streptomyces violaceus</name>
    <name type="common">Streptomyces venezuelae</name>
    <dbReference type="NCBI Taxonomy" id="1936"/>
    <lineage>
        <taxon>Bacteria</taxon>
        <taxon>Bacillati</taxon>
        <taxon>Actinomycetota</taxon>
        <taxon>Actinomycetes</taxon>
        <taxon>Kitasatosporales</taxon>
        <taxon>Streptomycetaceae</taxon>
        <taxon>Streptomyces</taxon>
    </lineage>
</organism>
<reference evidence="3 4" key="1">
    <citation type="submission" date="2022-10" db="EMBL/GenBank/DDBJ databases">
        <title>The complete genomes of actinobacterial strains from the NBC collection.</title>
        <authorList>
            <person name="Joergensen T.S."/>
            <person name="Alvarez Arevalo M."/>
            <person name="Sterndorff E.B."/>
            <person name="Faurdal D."/>
            <person name="Vuksanovic O."/>
            <person name="Mourched A.-S."/>
            <person name="Charusanti P."/>
            <person name="Shaw S."/>
            <person name="Blin K."/>
            <person name="Weber T."/>
        </authorList>
    </citation>
    <scope>NUCLEOTIDE SEQUENCE [LARGE SCALE GENOMIC DNA]</scope>
    <source>
        <strain evidence="3 4">NBC_00456</strain>
    </source>
</reference>
<evidence type="ECO:0000256" key="1">
    <source>
        <dbReference type="SAM" id="MobiDB-lite"/>
    </source>
</evidence>
<evidence type="ECO:0000313" key="3">
    <source>
        <dbReference type="EMBL" id="WUG95557.1"/>
    </source>
</evidence>
<keyword evidence="2" id="KW-1133">Transmembrane helix</keyword>